<dbReference type="Pfam" id="PF13873">
    <property type="entry name" value="Myb_DNA-bind_5"/>
    <property type="match status" value="1"/>
</dbReference>
<evidence type="ECO:0000256" key="1">
    <source>
        <dbReference type="ARBA" id="ARBA00011764"/>
    </source>
</evidence>
<dbReference type="OrthoDB" id="3437960at2759"/>
<proteinExistence type="predicted"/>
<keyword evidence="8" id="KW-1185">Reference proteome</keyword>
<dbReference type="AlphaFoldDB" id="A0A5E4MD80"/>
<comment type="function">
    <text evidence="5">Involved in transvection phenomena (= synapsis-dependent gene expression), where the synaptic pairing of chromosomes carrying genes with which zeste interacts influences the expression of these genes. Zeste binds to DNA and stimulates transcription from a nearby promoter.</text>
</comment>
<protein>
    <recommendedName>
        <fullName evidence="2">Regulatory protein zeste</fullName>
    </recommendedName>
</protein>
<reference evidence="7 8" key="1">
    <citation type="submission" date="2019-08" db="EMBL/GenBank/DDBJ databases">
        <authorList>
            <person name="Alioto T."/>
            <person name="Alioto T."/>
            <person name="Gomez Garrido J."/>
        </authorList>
    </citation>
    <scope>NUCLEOTIDE SEQUENCE [LARGE SCALE GENOMIC DNA]</scope>
</reference>
<evidence type="ECO:0000259" key="6">
    <source>
        <dbReference type="Pfam" id="PF13873"/>
    </source>
</evidence>
<evidence type="ECO:0000256" key="5">
    <source>
        <dbReference type="ARBA" id="ARBA00025466"/>
    </source>
</evidence>
<gene>
    <name evidence="7" type="ORF">CINCED_3A003183</name>
</gene>
<evidence type="ECO:0000313" key="7">
    <source>
        <dbReference type="EMBL" id="VVC29446.1"/>
    </source>
</evidence>
<organism evidence="7 8">
    <name type="scientific">Cinara cedri</name>
    <dbReference type="NCBI Taxonomy" id="506608"/>
    <lineage>
        <taxon>Eukaryota</taxon>
        <taxon>Metazoa</taxon>
        <taxon>Ecdysozoa</taxon>
        <taxon>Arthropoda</taxon>
        <taxon>Hexapoda</taxon>
        <taxon>Insecta</taxon>
        <taxon>Pterygota</taxon>
        <taxon>Neoptera</taxon>
        <taxon>Paraneoptera</taxon>
        <taxon>Hemiptera</taxon>
        <taxon>Sternorrhyncha</taxon>
        <taxon>Aphidomorpha</taxon>
        <taxon>Aphidoidea</taxon>
        <taxon>Aphididae</taxon>
        <taxon>Lachninae</taxon>
        <taxon>Cinara</taxon>
    </lineage>
</organism>
<evidence type="ECO:0000256" key="3">
    <source>
        <dbReference type="ARBA" id="ARBA00023015"/>
    </source>
</evidence>
<sequence length="348" mass="39176">MTSVCNYYNVTSDVQTEVPPIENAMRTGNAPGTTFTFQVYTVQSSTTVNPEFKICTFPIDIFKNCTFQISTFQICTSTQIDRSIGGKQSAMPNLRPTKFQMKRLVELVSMEPHLMTGTFSVNFNCQNAKEKWKKIANELNALPGAKKSYEKWKKAWHDTKTKNTKYKKKAADIKKHVYVAGGEQSCNITLSDAQMNTLNQVVVNGGCHKVFRINGSESAENFDFSTIKNGANKHNSSSSIDGTNDIENTNSVTLPAYTDNHIIEFTTDFKIKEEPTEETTSEIESTLGTQRFQENNDVANRMAELAAKKIEIKSAYYSKKIKLMEDKNAILRNINVLLMSYINKKASH</sequence>
<name>A0A5E4MD80_9HEMI</name>
<feature type="domain" description="Myb/SANT-like DNA-binding" evidence="6">
    <location>
        <begin position="101"/>
        <end position="163"/>
    </location>
</feature>
<comment type="subunit">
    <text evidence="1">Self-associates forming complexes of several hundred monomers.</text>
</comment>
<evidence type="ECO:0000256" key="4">
    <source>
        <dbReference type="ARBA" id="ARBA00023163"/>
    </source>
</evidence>
<keyword evidence="4" id="KW-0804">Transcription</keyword>
<dbReference type="GO" id="GO:0003677">
    <property type="term" value="F:DNA binding"/>
    <property type="evidence" value="ECO:0007669"/>
    <property type="project" value="UniProtKB-KW"/>
</dbReference>
<dbReference type="EMBL" id="CABPRJ010000493">
    <property type="protein sequence ID" value="VVC29446.1"/>
    <property type="molecule type" value="Genomic_DNA"/>
</dbReference>
<accession>A0A5E4MD80</accession>
<keyword evidence="7" id="KW-0238">DNA-binding</keyword>
<dbReference type="InterPro" id="IPR028002">
    <property type="entry name" value="Myb_DNA-bind_5"/>
</dbReference>
<keyword evidence="3" id="KW-0805">Transcription regulation</keyword>
<dbReference type="Proteomes" id="UP000325440">
    <property type="component" value="Unassembled WGS sequence"/>
</dbReference>
<evidence type="ECO:0000256" key="2">
    <source>
        <dbReference type="ARBA" id="ARBA00016807"/>
    </source>
</evidence>
<evidence type="ECO:0000313" key="8">
    <source>
        <dbReference type="Proteomes" id="UP000325440"/>
    </source>
</evidence>